<dbReference type="EMBL" id="MAXA01000255">
    <property type="protein sequence ID" value="OHV21348.1"/>
    <property type="molecule type" value="Genomic_DNA"/>
</dbReference>
<accession>A0A1S1PEL2</accession>
<dbReference type="Proteomes" id="UP000179769">
    <property type="component" value="Unassembled WGS sequence"/>
</dbReference>
<dbReference type="AlphaFoldDB" id="A0A1S1PEL2"/>
<reference evidence="2" key="1">
    <citation type="submission" date="2016-07" db="EMBL/GenBank/DDBJ databases">
        <title>Frankia sp. NRRL B-16219 Genome sequencing.</title>
        <authorList>
            <person name="Ghodhbane-Gtari F."/>
            <person name="Swanson E."/>
            <person name="Gueddou A."/>
            <person name="Louati M."/>
            <person name="Nouioui I."/>
            <person name="Hezbri K."/>
            <person name="Abebe-Akele F."/>
            <person name="Simpson S."/>
            <person name="Morris K."/>
            <person name="Thomas K."/>
            <person name="Gtari M."/>
            <person name="Tisa L.S."/>
        </authorList>
    </citation>
    <scope>NUCLEOTIDE SEQUENCE [LARGE SCALE GENOMIC DNA]</scope>
    <source>
        <strain evidence="2">NRRL B-16219</strain>
    </source>
</reference>
<name>A0A1S1PEL2_9ACTN</name>
<evidence type="ECO:0000313" key="1">
    <source>
        <dbReference type="EMBL" id="OHV21348.1"/>
    </source>
</evidence>
<keyword evidence="2" id="KW-1185">Reference proteome</keyword>
<gene>
    <name evidence="1" type="ORF">BBK14_26850</name>
</gene>
<proteinExistence type="predicted"/>
<comment type="caution">
    <text evidence="1">The sequence shown here is derived from an EMBL/GenBank/DDBJ whole genome shotgun (WGS) entry which is preliminary data.</text>
</comment>
<protein>
    <recommendedName>
        <fullName evidence="3">Aminoglycoside phosphotransferase domain-containing protein</fullName>
    </recommendedName>
</protein>
<organism evidence="1 2">
    <name type="scientific">Parafrankia soli</name>
    <dbReference type="NCBI Taxonomy" id="2599596"/>
    <lineage>
        <taxon>Bacteria</taxon>
        <taxon>Bacillati</taxon>
        <taxon>Actinomycetota</taxon>
        <taxon>Actinomycetes</taxon>
        <taxon>Frankiales</taxon>
        <taxon>Frankiaceae</taxon>
        <taxon>Parafrankia</taxon>
    </lineage>
</organism>
<dbReference type="Gene3D" id="3.30.200.20">
    <property type="entry name" value="Phosphorylase Kinase, domain 1"/>
    <property type="match status" value="1"/>
</dbReference>
<dbReference type="RefSeq" id="WP_071066412.1">
    <property type="nucleotide sequence ID" value="NZ_MAXA01000255.1"/>
</dbReference>
<evidence type="ECO:0008006" key="3">
    <source>
        <dbReference type="Google" id="ProtNLM"/>
    </source>
</evidence>
<evidence type="ECO:0000313" key="2">
    <source>
        <dbReference type="Proteomes" id="UP000179769"/>
    </source>
</evidence>
<sequence>MTAQLPSAPVGAGASNETILFEARYSAAGLEQVADLVLRVSPAPEYRMFLDPEFEMQYELLSILHRLGSVKVPEMLWFEADPVVLGRPSSSCAACTVGYRSASRSTTPPAG</sequence>